<evidence type="ECO:0000313" key="5">
    <source>
        <dbReference type="EMBL" id="MBU9738135.1"/>
    </source>
</evidence>
<organism evidence="5 6">
    <name type="scientific">Diplocloster agilis</name>
    <dbReference type="NCBI Taxonomy" id="2850323"/>
    <lineage>
        <taxon>Bacteria</taxon>
        <taxon>Bacillati</taxon>
        <taxon>Bacillota</taxon>
        <taxon>Clostridia</taxon>
        <taxon>Lachnospirales</taxon>
        <taxon>Lachnospiraceae</taxon>
        <taxon>Diplocloster</taxon>
    </lineage>
</organism>
<dbReference type="SMART" id="SM00710">
    <property type="entry name" value="PbH1"/>
    <property type="match status" value="8"/>
</dbReference>
<feature type="region of interest" description="Disordered" evidence="2">
    <location>
        <begin position="29"/>
        <end position="73"/>
    </location>
</feature>
<dbReference type="InterPro" id="IPR006626">
    <property type="entry name" value="PbH1"/>
</dbReference>
<dbReference type="GO" id="GO:0016798">
    <property type="term" value="F:hydrolase activity, acting on glycosyl bonds"/>
    <property type="evidence" value="ECO:0007669"/>
    <property type="project" value="InterPro"/>
</dbReference>
<keyword evidence="1" id="KW-0378">Hydrolase</keyword>
<sequence>MNHFRKIMALILTVCLVISFSSISFADVGESPEAADSMEPSAEPTEERTEDQTAEPSAIPTAEPSLNSGEAADTVEPAAAAGPAVYYVDETAGDDANTGLSEAAAWKTLDKVNTTVFQPGDRILLKAGCTWNGGLAPKGSGSAGAPIQLDMYGQGEKPLILGGEADKKVVSLINQGYWEISNLRISSSVTHNNDRRTGIWVENKNQGTIEHIYINNCEVFNIPSKDTNSDVECLFGGISVTGYGSSSKYNDVRIEGNYVHDLCKGGITTYTYNEDRNVWDASFGYSTNVYIAGNTVRNVKGDGIVAKNVDGAVIEYNVCDGAANGGAGSSAQYGCYAGIWGAFCKNSVFRYNEVYNTHRFLPGNNDGMAFDADIKCENVVFEYNYSHDNEGGFFLDMGDAVNTVVRYNISQNDLSRLFMFSSNSKLHVNAYNNTFYIGQGLSTEIQDSHFASAGSNVKYTNNIFYNLGTGAYNPGNAVFTNNCFYGTGNKPGGSGNIIADPMLVSPGSGGTGIDFLSADRLPGYRLNASSPCINAGAAMSENGGLDFWGSALYHGQPDIGAHESAFATPEQGVQLQINDNDRKIAYLGSWTYDTACTGGYSGDSHYTKSAGAAAAISFKGTAVAWLGQKDVNYGLADVYLDGVLKETVDCYNARNIYQQVLFSAVDLAPGEHTLRIVCKGQKSASSQDSYIDVDSILYTRGTTPNLVDNAGFESGAAYPWGAYNSASVVNQNQHSGDYAAKLAKNSSYEQNIPVEPNSKYVLRAWVKVSNAGSVMTLGVKNYGGSEIFSTTTDTQYRQITVTFNTGESNHSATIFGFRQNSGTGDGYLDDVTLEKVADLSSYEPLQNAAAPLSIPTYEGTDQPTHPSVVRFDQPWNGYTYWMAMTPYPFNNGALENPSIVASNDGINWVVPQGVTNPLIDTPSKGHNCDVDLVYVPNTDELRMYYVDADDIISSRIKMIRTTDGVNWSAPVTVLKDLVKKYSMLSPSIEILPDGTYMMWYVDAGNTGWNNQSNTVKYRTSSDGISWSAATTCTDFVQPGYQIWHIDVHYDAASGSYYAVFPAYPNGTDCDSCKLFFAVNSTGNKWEFFSKPILKPGNTGAWDDYCIYRSSMLMEGNTLKVWYGAKKQEDSSWHIGLSQRDFTEFLNALDY</sequence>
<dbReference type="EMBL" id="JAHQCW010000029">
    <property type="protein sequence ID" value="MBU9738135.1"/>
    <property type="molecule type" value="Genomic_DNA"/>
</dbReference>
<feature type="chain" id="PRO_5037140474" evidence="3">
    <location>
        <begin position="27"/>
        <end position="1150"/>
    </location>
</feature>
<dbReference type="SUPFAM" id="SSF51126">
    <property type="entry name" value="Pectin lyase-like"/>
    <property type="match status" value="1"/>
</dbReference>
<accession>A0A949NIJ9</accession>
<evidence type="ECO:0000256" key="1">
    <source>
        <dbReference type="ARBA" id="ARBA00022801"/>
    </source>
</evidence>
<dbReference type="InterPro" id="IPR003305">
    <property type="entry name" value="CenC_carb-bd"/>
</dbReference>
<dbReference type="Pfam" id="PF02018">
    <property type="entry name" value="CBM_4_9"/>
    <property type="match status" value="1"/>
</dbReference>
<keyword evidence="3" id="KW-0732">Signal</keyword>
<feature type="signal peptide" evidence="3">
    <location>
        <begin position="1"/>
        <end position="26"/>
    </location>
</feature>
<dbReference type="Gene3D" id="2.60.120.260">
    <property type="entry name" value="Galactose-binding domain-like"/>
    <property type="match status" value="2"/>
</dbReference>
<dbReference type="InterPro" id="IPR011050">
    <property type="entry name" value="Pectin_lyase_fold/virulence"/>
</dbReference>
<dbReference type="SUPFAM" id="SSF75005">
    <property type="entry name" value="Arabinanase/levansucrase/invertase"/>
    <property type="match status" value="2"/>
</dbReference>
<dbReference type="RefSeq" id="WP_238722419.1">
    <property type="nucleotide sequence ID" value="NZ_JAHQCW010000029.1"/>
</dbReference>
<protein>
    <submittedName>
        <fullName evidence="5">Carbohydrate binding domain-containing protein</fullName>
    </submittedName>
</protein>
<evidence type="ECO:0000256" key="3">
    <source>
        <dbReference type="SAM" id="SignalP"/>
    </source>
</evidence>
<evidence type="ECO:0000313" key="6">
    <source>
        <dbReference type="Proteomes" id="UP000712157"/>
    </source>
</evidence>
<name>A0A949NIJ9_9FIRM</name>
<dbReference type="InterPro" id="IPR012334">
    <property type="entry name" value="Pectin_lyas_fold"/>
</dbReference>
<reference evidence="5" key="1">
    <citation type="submission" date="2021-06" db="EMBL/GenBank/DDBJ databases">
        <title>Description of novel taxa of the family Lachnospiraceae.</title>
        <authorList>
            <person name="Chaplin A.V."/>
            <person name="Sokolova S.R."/>
            <person name="Pikina A.P."/>
            <person name="Korzhanova M."/>
            <person name="Belova V."/>
            <person name="Korostin D."/>
            <person name="Efimov B.A."/>
        </authorList>
    </citation>
    <scope>NUCLEOTIDE SEQUENCE</scope>
    <source>
        <strain evidence="5">ASD5720</strain>
    </source>
</reference>
<feature type="domain" description="CBM-cenC" evidence="4">
    <location>
        <begin position="705"/>
        <end position="814"/>
    </location>
</feature>
<dbReference type="Gene3D" id="2.115.10.20">
    <property type="entry name" value="Glycosyl hydrolase domain, family 43"/>
    <property type="match status" value="1"/>
</dbReference>
<gene>
    <name evidence="5" type="ORF">KTH89_16445</name>
</gene>
<evidence type="ECO:0000259" key="4">
    <source>
        <dbReference type="Pfam" id="PF02018"/>
    </source>
</evidence>
<dbReference type="Proteomes" id="UP000712157">
    <property type="component" value="Unassembled WGS sequence"/>
</dbReference>
<dbReference type="InterPro" id="IPR023296">
    <property type="entry name" value="Glyco_hydro_beta-prop_sf"/>
</dbReference>
<dbReference type="AlphaFoldDB" id="A0A949NIJ9"/>
<evidence type="ECO:0000256" key="2">
    <source>
        <dbReference type="SAM" id="MobiDB-lite"/>
    </source>
</evidence>
<dbReference type="Gene3D" id="2.160.20.10">
    <property type="entry name" value="Single-stranded right-handed beta-helix, Pectin lyase-like"/>
    <property type="match status" value="1"/>
</dbReference>
<proteinExistence type="predicted"/>
<keyword evidence="6" id="KW-1185">Reference proteome</keyword>
<comment type="caution">
    <text evidence="5">The sequence shown here is derived from an EMBL/GenBank/DDBJ whole genome shotgun (WGS) entry which is preliminary data.</text>
</comment>
<dbReference type="SUPFAM" id="SSF49785">
    <property type="entry name" value="Galactose-binding domain-like"/>
    <property type="match status" value="1"/>
</dbReference>
<dbReference type="InterPro" id="IPR008979">
    <property type="entry name" value="Galactose-bd-like_sf"/>
</dbReference>